<gene>
    <name evidence="2" type="ORF">AOQ84DRAFT_357314</name>
</gene>
<dbReference type="InterPro" id="IPR051671">
    <property type="entry name" value="CYSTM1_HM_Tolerance"/>
</dbReference>
<evidence type="ECO:0000256" key="1">
    <source>
        <dbReference type="SAM" id="MobiDB-lite"/>
    </source>
</evidence>
<feature type="region of interest" description="Disordered" evidence="1">
    <location>
        <begin position="1"/>
        <end position="53"/>
    </location>
</feature>
<proteinExistence type="predicted"/>
<sequence>MGDRNYYPHPQHPQQAYGGQGQYGPSQGQYGPPPGQYNAYPPQPQMQYQQGPPQQVVVQKKDRGCLTACLATLCCCFVCEEGCECCADCCECAEDCC</sequence>
<dbReference type="Proteomes" id="UP000250140">
    <property type="component" value="Unassembled WGS sequence"/>
</dbReference>
<evidence type="ECO:0000313" key="2">
    <source>
        <dbReference type="EMBL" id="OCL02583.1"/>
    </source>
</evidence>
<dbReference type="PANTHER" id="PTHR35470:SF6">
    <property type="entry name" value="PROTEIN CYSTEINE-RICH TRANSMEMBRANE MODULE 2"/>
    <property type="match status" value="1"/>
</dbReference>
<organism evidence="2 3">
    <name type="scientific">Glonium stellatum</name>
    <dbReference type="NCBI Taxonomy" id="574774"/>
    <lineage>
        <taxon>Eukaryota</taxon>
        <taxon>Fungi</taxon>
        <taxon>Dikarya</taxon>
        <taxon>Ascomycota</taxon>
        <taxon>Pezizomycotina</taxon>
        <taxon>Dothideomycetes</taxon>
        <taxon>Pleosporomycetidae</taxon>
        <taxon>Gloniales</taxon>
        <taxon>Gloniaceae</taxon>
        <taxon>Glonium</taxon>
    </lineage>
</organism>
<protein>
    <recommendedName>
        <fullName evidence="4">Cysteine-rich transmembrane CYSTM domain-containing protein</fullName>
    </recommendedName>
</protein>
<accession>A0A8E2JMI0</accession>
<evidence type="ECO:0000313" key="3">
    <source>
        <dbReference type="Proteomes" id="UP000250140"/>
    </source>
</evidence>
<evidence type="ECO:0008006" key="4">
    <source>
        <dbReference type="Google" id="ProtNLM"/>
    </source>
</evidence>
<dbReference type="EMBL" id="KV750925">
    <property type="protein sequence ID" value="OCL02583.1"/>
    <property type="molecule type" value="Genomic_DNA"/>
</dbReference>
<reference evidence="2 3" key="1">
    <citation type="journal article" date="2016" name="Nat. Commun.">
        <title>Ectomycorrhizal ecology is imprinted in the genome of the dominant symbiotic fungus Cenococcum geophilum.</title>
        <authorList>
            <consortium name="DOE Joint Genome Institute"/>
            <person name="Peter M."/>
            <person name="Kohler A."/>
            <person name="Ohm R.A."/>
            <person name="Kuo A."/>
            <person name="Krutzmann J."/>
            <person name="Morin E."/>
            <person name="Arend M."/>
            <person name="Barry K.W."/>
            <person name="Binder M."/>
            <person name="Choi C."/>
            <person name="Clum A."/>
            <person name="Copeland A."/>
            <person name="Grisel N."/>
            <person name="Haridas S."/>
            <person name="Kipfer T."/>
            <person name="LaButti K."/>
            <person name="Lindquist E."/>
            <person name="Lipzen A."/>
            <person name="Maire R."/>
            <person name="Meier B."/>
            <person name="Mihaltcheva S."/>
            <person name="Molinier V."/>
            <person name="Murat C."/>
            <person name="Poggeler S."/>
            <person name="Quandt C.A."/>
            <person name="Sperisen C."/>
            <person name="Tritt A."/>
            <person name="Tisserant E."/>
            <person name="Crous P.W."/>
            <person name="Henrissat B."/>
            <person name="Nehls U."/>
            <person name="Egli S."/>
            <person name="Spatafora J.W."/>
            <person name="Grigoriev I.V."/>
            <person name="Martin F.M."/>
        </authorList>
    </citation>
    <scope>NUCLEOTIDE SEQUENCE [LARGE SCALE GENOMIC DNA]</scope>
    <source>
        <strain evidence="2 3">CBS 207.34</strain>
    </source>
</reference>
<name>A0A8E2JMI0_9PEZI</name>
<dbReference type="PANTHER" id="PTHR35470">
    <property type="entry name" value="CADMIUM TOLERANT 3"/>
    <property type="match status" value="1"/>
</dbReference>
<dbReference type="AlphaFoldDB" id="A0A8E2JMI0"/>
<keyword evidence="3" id="KW-1185">Reference proteome</keyword>